<name>A0ABQ4ZMA3_9ASTR</name>
<evidence type="ECO:0000313" key="3">
    <source>
        <dbReference type="Proteomes" id="UP001151760"/>
    </source>
</evidence>
<reference evidence="2" key="2">
    <citation type="submission" date="2022-01" db="EMBL/GenBank/DDBJ databases">
        <authorList>
            <person name="Yamashiro T."/>
            <person name="Shiraishi A."/>
            <person name="Satake H."/>
            <person name="Nakayama K."/>
        </authorList>
    </citation>
    <scope>NUCLEOTIDE SEQUENCE</scope>
</reference>
<accession>A0ABQ4ZMA3</accession>
<proteinExistence type="predicted"/>
<dbReference type="Pfam" id="PF24347">
    <property type="entry name" value="FIGL1_N"/>
    <property type="match status" value="1"/>
</dbReference>
<comment type="caution">
    <text evidence="2">The sequence shown here is derived from an EMBL/GenBank/DDBJ whole genome shotgun (WGS) entry which is preliminary data.</text>
</comment>
<evidence type="ECO:0000313" key="2">
    <source>
        <dbReference type="EMBL" id="GJS90436.1"/>
    </source>
</evidence>
<protein>
    <recommendedName>
        <fullName evidence="1">FIGL1 N-terminal domain-containing protein</fullName>
    </recommendedName>
</protein>
<feature type="domain" description="FIGL1 N-terminal" evidence="1">
    <location>
        <begin position="9"/>
        <end position="81"/>
    </location>
</feature>
<dbReference type="InterPro" id="IPR056224">
    <property type="entry name" value="FIGL1_N"/>
</dbReference>
<gene>
    <name evidence="2" type="ORF">Tco_0773072</name>
</gene>
<reference evidence="2" key="1">
    <citation type="journal article" date="2022" name="Int. J. Mol. Sci.">
        <title>Draft Genome of Tanacetum Coccineum: Genomic Comparison of Closely Related Tanacetum-Family Plants.</title>
        <authorList>
            <person name="Yamashiro T."/>
            <person name="Shiraishi A."/>
            <person name="Nakayama K."/>
            <person name="Satake H."/>
        </authorList>
    </citation>
    <scope>NUCLEOTIDE SEQUENCE</scope>
</reference>
<dbReference type="EMBL" id="BQNB010011427">
    <property type="protein sequence ID" value="GJS90436.1"/>
    <property type="molecule type" value="Genomic_DNA"/>
</dbReference>
<evidence type="ECO:0000259" key="1">
    <source>
        <dbReference type="Pfam" id="PF24347"/>
    </source>
</evidence>
<dbReference type="Proteomes" id="UP001151760">
    <property type="component" value="Unassembled WGS sequence"/>
</dbReference>
<sequence>MTSSSSSINWRKELDTNLKRLQSLQFGAEIAIQNHDYAYAQLLSLRLIGFIDSQTVDDLDEAFVRPIRREAVSMLDSATQSLFPDSDRYIDNFERQDEMADVGSQEIKTTGTRSSLLPQLAMLLGMAATVTVLSICLKQPNQGSSSGIQILAGGASTSALPGVGFRSMLLDTESYFQNTLRGCGLFISEEALNIWGISPECFFAGVCCGGLITLPVQSLNLLHDRETLDEYILHAHVEPVTRSGY</sequence>
<keyword evidence="3" id="KW-1185">Reference proteome</keyword>
<organism evidence="2 3">
    <name type="scientific">Tanacetum coccineum</name>
    <dbReference type="NCBI Taxonomy" id="301880"/>
    <lineage>
        <taxon>Eukaryota</taxon>
        <taxon>Viridiplantae</taxon>
        <taxon>Streptophyta</taxon>
        <taxon>Embryophyta</taxon>
        <taxon>Tracheophyta</taxon>
        <taxon>Spermatophyta</taxon>
        <taxon>Magnoliopsida</taxon>
        <taxon>eudicotyledons</taxon>
        <taxon>Gunneridae</taxon>
        <taxon>Pentapetalae</taxon>
        <taxon>asterids</taxon>
        <taxon>campanulids</taxon>
        <taxon>Asterales</taxon>
        <taxon>Asteraceae</taxon>
        <taxon>Asteroideae</taxon>
        <taxon>Anthemideae</taxon>
        <taxon>Anthemidinae</taxon>
        <taxon>Tanacetum</taxon>
    </lineage>
</organism>